<evidence type="ECO:0000313" key="1">
    <source>
        <dbReference type="EMBL" id="GGG09015.1"/>
    </source>
</evidence>
<protein>
    <submittedName>
        <fullName evidence="1">Uncharacterized protein</fullName>
    </submittedName>
</protein>
<sequence length="114" mass="13063">MFGLLACFIFVSLIMVWVNTVAIIYLKKQLTEIDKKLNHTSFKPDVINKPPIPEAIEIEIAKGIMANTSSALQKDSLVIQDMSTNEMDQKHNPSSQISFIKRWFTSEKFIMMQI</sequence>
<accession>A0A8J2Z7F2</accession>
<keyword evidence="2" id="KW-1185">Reference proteome</keyword>
<dbReference type="AlphaFoldDB" id="A0A8J2Z7F2"/>
<reference evidence="1" key="1">
    <citation type="journal article" date="2014" name="Int. J. Syst. Evol. Microbiol.">
        <title>Complete genome sequence of Corynebacterium casei LMG S-19264T (=DSM 44701T), isolated from a smear-ripened cheese.</title>
        <authorList>
            <consortium name="US DOE Joint Genome Institute (JGI-PGF)"/>
            <person name="Walter F."/>
            <person name="Albersmeier A."/>
            <person name="Kalinowski J."/>
            <person name="Ruckert C."/>
        </authorList>
    </citation>
    <scope>NUCLEOTIDE SEQUENCE</scope>
    <source>
        <strain evidence="1">CGMCC 1.15758</strain>
    </source>
</reference>
<gene>
    <name evidence="1" type="ORF">GCM10010995_28270</name>
</gene>
<name>A0A8J2Z7F2_9GAMM</name>
<organism evidence="1 2">
    <name type="scientific">Cysteiniphilum litorale</name>
    <dbReference type="NCBI Taxonomy" id="2056700"/>
    <lineage>
        <taxon>Bacteria</taxon>
        <taxon>Pseudomonadati</taxon>
        <taxon>Pseudomonadota</taxon>
        <taxon>Gammaproteobacteria</taxon>
        <taxon>Thiotrichales</taxon>
        <taxon>Fastidiosibacteraceae</taxon>
        <taxon>Cysteiniphilum</taxon>
    </lineage>
</organism>
<reference evidence="1" key="2">
    <citation type="submission" date="2020-09" db="EMBL/GenBank/DDBJ databases">
        <authorList>
            <person name="Sun Q."/>
            <person name="Zhou Y."/>
        </authorList>
    </citation>
    <scope>NUCLEOTIDE SEQUENCE</scope>
    <source>
        <strain evidence="1">CGMCC 1.15758</strain>
    </source>
</reference>
<comment type="caution">
    <text evidence="1">The sequence shown here is derived from an EMBL/GenBank/DDBJ whole genome shotgun (WGS) entry which is preliminary data.</text>
</comment>
<dbReference type="EMBL" id="BMJS01000090">
    <property type="protein sequence ID" value="GGG09015.1"/>
    <property type="molecule type" value="Genomic_DNA"/>
</dbReference>
<evidence type="ECO:0000313" key="2">
    <source>
        <dbReference type="Proteomes" id="UP000636949"/>
    </source>
</evidence>
<dbReference type="Proteomes" id="UP000636949">
    <property type="component" value="Unassembled WGS sequence"/>
</dbReference>
<proteinExistence type="predicted"/>